<feature type="disulfide bond" evidence="6">
    <location>
        <begin position="31"/>
        <end position="40"/>
    </location>
</feature>
<reference evidence="9" key="1">
    <citation type="submission" date="2025-08" db="UniProtKB">
        <authorList>
            <consortium name="Ensembl"/>
        </authorList>
    </citation>
    <scope>IDENTIFICATION</scope>
</reference>
<dbReference type="InterPro" id="IPR000742">
    <property type="entry name" value="EGF"/>
</dbReference>
<dbReference type="Proteomes" id="UP000472273">
    <property type="component" value="Unplaced"/>
</dbReference>
<evidence type="ECO:0000256" key="5">
    <source>
        <dbReference type="ARBA" id="ARBA00023180"/>
    </source>
</evidence>
<keyword evidence="10" id="KW-1185">Reference proteome</keyword>
<keyword evidence="1 6" id="KW-0245">EGF-like domain</keyword>
<dbReference type="PRINTS" id="PR00010">
    <property type="entry name" value="EGFBLOOD"/>
</dbReference>
<evidence type="ECO:0000256" key="6">
    <source>
        <dbReference type="PROSITE-ProRule" id="PRU00076"/>
    </source>
</evidence>
<feature type="disulfide bond" evidence="6">
    <location>
        <begin position="70"/>
        <end position="79"/>
    </location>
</feature>
<evidence type="ECO:0000313" key="9">
    <source>
        <dbReference type="Ensembl" id="ENSPTXP00000011815.1"/>
    </source>
</evidence>
<dbReference type="FunFam" id="2.10.25.10:FF:000004">
    <property type="entry name" value="Neurogenic locus notch 1"/>
    <property type="match status" value="1"/>
</dbReference>
<dbReference type="SMART" id="SM00181">
    <property type="entry name" value="EGF"/>
    <property type="match status" value="4"/>
</dbReference>
<protein>
    <submittedName>
        <fullName evidence="9">Notch receptor 1</fullName>
    </submittedName>
</protein>
<dbReference type="InterPro" id="IPR018097">
    <property type="entry name" value="EGF_Ca-bd_CS"/>
</dbReference>
<dbReference type="InterPro" id="IPR001881">
    <property type="entry name" value="EGF-like_Ca-bd_dom"/>
</dbReference>
<feature type="domain" description="EGF-like" evidence="8">
    <location>
        <begin position="115"/>
        <end position="151"/>
    </location>
</feature>
<dbReference type="PANTHER" id="PTHR24049">
    <property type="entry name" value="CRUMBS FAMILY MEMBER"/>
    <property type="match status" value="1"/>
</dbReference>
<dbReference type="FunFam" id="2.10.25.10:FF:000127">
    <property type="entry name" value="Neurogenic locus notch protein 1"/>
    <property type="match status" value="1"/>
</dbReference>
<dbReference type="GeneTree" id="ENSGT00940000157157"/>
<keyword evidence="4 6" id="KW-1015">Disulfide bond</keyword>
<sequence>KEDFNECSRTPPICKNGGTCVNEIGSYQCHCRQAFTGDNCEHLYMPCNPSPCQNGGTCQQTGDVAYECTCLAGFSGTHCETDINDCDPDPCHYGTCQDGIATYNCLCQPGYTGLNVDECESNPCHNGGTCKDGINGFTCLCPEGFHDSMCLSEIQGPLLTLRGTLLWPVGHQSLQQLNRRRRCGSQGQHQGNLRAPRRKSEWSWRGVGRGGGERERGRRSRGCHSALRWRVHSPRVWRGLLRKRRNSWVQCLTCGCAEGRGEESSGNLWAGPWDGRATAASKALSYLWG</sequence>
<dbReference type="Pfam" id="PF00008">
    <property type="entry name" value="EGF"/>
    <property type="match status" value="3"/>
</dbReference>
<dbReference type="FunFam" id="2.10.25.10:FF:000125">
    <property type="entry name" value="Neurogenic locus notch protein-like"/>
    <property type="match status" value="1"/>
</dbReference>
<feature type="domain" description="EGF-like" evidence="8">
    <location>
        <begin position="82"/>
        <end position="114"/>
    </location>
</feature>
<evidence type="ECO:0000256" key="2">
    <source>
        <dbReference type="ARBA" id="ARBA00022729"/>
    </source>
</evidence>
<dbReference type="AlphaFoldDB" id="A0A670YIU0"/>
<organism evidence="9 10">
    <name type="scientific">Pseudonaja textilis</name>
    <name type="common">Eastern brown snake</name>
    <dbReference type="NCBI Taxonomy" id="8673"/>
    <lineage>
        <taxon>Eukaryota</taxon>
        <taxon>Metazoa</taxon>
        <taxon>Chordata</taxon>
        <taxon>Craniata</taxon>
        <taxon>Vertebrata</taxon>
        <taxon>Euteleostomi</taxon>
        <taxon>Lepidosauria</taxon>
        <taxon>Squamata</taxon>
        <taxon>Bifurcata</taxon>
        <taxon>Unidentata</taxon>
        <taxon>Episquamata</taxon>
        <taxon>Toxicofera</taxon>
        <taxon>Serpentes</taxon>
        <taxon>Colubroidea</taxon>
        <taxon>Elapidae</taxon>
        <taxon>Hydrophiinae</taxon>
        <taxon>Pseudonaja</taxon>
    </lineage>
</organism>
<feature type="domain" description="EGF-like" evidence="8">
    <location>
        <begin position="3"/>
        <end position="41"/>
    </location>
</feature>
<dbReference type="CDD" id="cd00054">
    <property type="entry name" value="EGF_CA"/>
    <property type="match status" value="4"/>
</dbReference>
<feature type="disulfide bond" evidence="6">
    <location>
        <begin position="86"/>
        <end position="96"/>
    </location>
</feature>
<gene>
    <name evidence="9" type="primary">NOTCH1</name>
</gene>
<dbReference type="PROSITE" id="PS01186">
    <property type="entry name" value="EGF_2"/>
    <property type="match status" value="2"/>
</dbReference>
<dbReference type="InterPro" id="IPR049883">
    <property type="entry name" value="NOTCH1_EGF-like"/>
</dbReference>
<proteinExistence type="predicted"/>
<dbReference type="InterPro" id="IPR051022">
    <property type="entry name" value="Notch_Cell-Fate_Det"/>
</dbReference>
<dbReference type="FunFam" id="2.10.25.10:FF:000143">
    <property type="entry name" value="Protein crumbs 1"/>
    <property type="match status" value="1"/>
</dbReference>
<keyword evidence="2" id="KW-0732">Signal</keyword>
<comment type="caution">
    <text evidence="6">Lacks conserved residue(s) required for the propagation of feature annotation.</text>
</comment>
<reference evidence="9" key="2">
    <citation type="submission" date="2025-09" db="UniProtKB">
        <authorList>
            <consortium name="Ensembl"/>
        </authorList>
    </citation>
    <scope>IDENTIFICATION</scope>
</reference>
<dbReference type="SMART" id="SM00179">
    <property type="entry name" value="EGF_CA"/>
    <property type="match status" value="4"/>
</dbReference>
<keyword evidence="3" id="KW-0677">Repeat</keyword>
<dbReference type="GO" id="GO:0005509">
    <property type="term" value="F:calcium ion binding"/>
    <property type="evidence" value="ECO:0007669"/>
    <property type="project" value="InterPro"/>
</dbReference>
<dbReference type="PROSITE" id="PS00010">
    <property type="entry name" value="ASX_HYDROXYL"/>
    <property type="match status" value="2"/>
</dbReference>
<evidence type="ECO:0000256" key="1">
    <source>
        <dbReference type="ARBA" id="ARBA00022536"/>
    </source>
</evidence>
<dbReference type="SUPFAM" id="SSF57196">
    <property type="entry name" value="EGF/Laminin"/>
    <property type="match status" value="4"/>
</dbReference>
<accession>A0A670YIU0</accession>
<dbReference type="PROSITE" id="PS00022">
    <property type="entry name" value="EGF_1"/>
    <property type="match status" value="2"/>
</dbReference>
<name>A0A670YIU0_PSETE</name>
<dbReference type="Pfam" id="PF07645">
    <property type="entry name" value="EGF_CA"/>
    <property type="match status" value="1"/>
</dbReference>
<evidence type="ECO:0000313" key="10">
    <source>
        <dbReference type="Proteomes" id="UP000472273"/>
    </source>
</evidence>
<feature type="disulfide bond" evidence="6">
    <location>
        <begin position="141"/>
        <end position="150"/>
    </location>
</feature>
<dbReference type="PROSITE" id="PS01187">
    <property type="entry name" value="EGF_CA"/>
    <property type="match status" value="3"/>
</dbReference>
<dbReference type="Ensembl" id="ENSPTXT00000012200.1">
    <property type="protein sequence ID" value="ENSPTXP00000011815.1"/>
    <property type="gene ID" value="ENSPTXG00000008303.1"/>
</dbReference>
<dbReference type="Gene3D" id="2.10.25.10">
    <property type="entry name" value="Laminin"/>
    <property type="match status" value="4"/>
</dbReference>
<feature type="region of interest" description="Disordered" evidence="7">
    <location>
        <begin position="182"/>
        <end position="219"/>
    </location>
</feature>
<feature type="domain" description="EGF-like" evidence="8">
    <location>
        <begin position="43"/>
        <end position="80"/>
    </location>
</feature>
<evidence type="ECO:0000259" key="8">
    <source>
        <dbReference type="PROSITE" id="PS50026"/>
    </source>
</evidence>
<dbReference type="InterPro" id="IPR000152">
    <property type="entry name" value="EGF-type_Asp/Asn_hydroxyl_site"/>
</dbReference>
<evidence type="ECO:0000256" key="4">
    <source>
        <dbReference type="ARBA" id="ARBA00023157"/>
    </source>
</evidence>
<keyword evidence="5" id="KW-0325">Glycoprotein</keyword>
<evidence type="ECO:0000256" key="7">
    <source>
        <dbReference type="SAM" id="MobiDB-lite"/>
    </source>
</evidence>
<evidence type="ECO:0000256" key="3">
    <source>
        <dbReference type="ARBA" id="ARBA00022737"/>
    </source>
</evidence>
<dbReference type="PROSITE" id="PS50026">
    <property type="entry name" value="EGF_3"/>
    <property type="match status" value="4"/>
</dbReference>